<name>A0A1Y3PLD6_9BACI</name>
<sequence length="105" mass="12019">MRREHLATLYCQFKGETWEVDVFANHDGTFEITGRSTSFNVYLVNTAHGYLVAVTNHSRCGYVPGDVNYMDVMEYVDVENPIDAATLSIGLRYLIRNNFRSEMNS</sequence>
<accession>A0A1Y3PLD6</accession>
<proteinExistence type="predicted"/>
<comment type="caution">
    <text evidence="1">The sequence shown here is derived from an EMBL/GenBank/DDBJ whole genome shotgun (WGS) entry which is preliminary data.</text>
</comment>
<dbReference type="Proteomes" id="UP000196475">
    <property type="component" value="Unassembled WGS sequence"/>
</dbReference>
<organism evidence="1 2">
    <name type="scientific">Bacillus thermozeamaize</name>
    <dbReference type="NCBI Taxonomy" id="230954"/>
    <lineage>
        <taxon>Bacteria</taxon>
        <taxon>Bacillati</taxon>
        <taxon>Bacillota</taxon>
        <taxon>Bacilli</taxon>
        <taxon>Bacillales</taxon>
        <taxon>Bacillaceae</taxon>
        <taxon>Bacillus</taxon>
    </lineage>
</organism>
<evidence type="ECO:0000313" key="1">
    <source>
        <dbReference type="EMBL" id="OUM87874.1"/>
    </source>
</evidence>
<gene>
    <name evidence="1" type="ORF">BAA01_12045</name>
</gene>
<dbReference type="AlphaFoldDB" id="A0A1Y3PLD6"/>
<evidence type="ECO:0000313" key="2">
    <source>
        <dbReference type="Proteomes" id="UP000196475"/>
    </source>
</evidence>
<protein>
    <submittedName>
        <fullName evidence="1">Uncharacterized protein</fullName>
    </submittedName>
</protein>
<reference evidence="2" key="1">
    <citation type="submission" date="2016-06" db="EMBL/GenBank/DDBJ databases">
        <authorList>
            <person name="Nascimento L."/>
            <person name="Pereira R.V."/>
            <person name="Martins L.F."/>
            <person name="Quaggio R.B."/>
            <person name="Silva A.M."/>
            <person name="Setubal J.C."/>
        </authorList>
    </citation>
    <scope>NUCLEOTIDE SEQUENCE [LARGE SCALE GENOMIC DNA]</scope>
</reference>
<dbReference type="EMBL" id="LZRT01000068">
    <property type="protein sequence ID" value="OUM87874.1"/>
    <property type="molecule type" value="Genomic_DNA"/>
</dbReference>